<dbReference type="CDD" id="cd22366">
    <property type="entry name" value="XisH-like"/>
    <property type="match status" value="1"/>
</dbReference>
<dbReference type="SUPFAM" id="SSF52980">
    <property type="entry name" value="Restriction endonuclease-like"/>
    <property type="match status" value="1"/>
</dbReference>
<dbReference type="RefSeq" id="WP_124972254.1">
    <property type="nucleotide sequence ID" value="NZ_BDQK01000003.1"/>
</dbReference>
<dbReference type="InterPro" id="IPR014919">
    <property type="entry name" value="XisH"/>
</dbReference>
<dbReference type="GO" id="GO:0003676">
    <property type="term" value="F:nucleic acid binding"/>
    <property type="evidence" value="ECO:0007669"/>
    <property type="project" value="InterPro"/>
</dbReference>
<dbReference type="OrthoDB" id="456752at2"/>
<sequence>MPAKDTYHNAVKNALIKDGWTILRDPYTIKYEEIQLFADLLADRTLEIERNGQQIIVEIKSFISRSPMREFETALGQYIIYRTLLKAVLPQTKIYLGISRGIYQSFFQQKAISIVLEEIKILFIIVDLNKEEIIKWIN</sequence>
<dbReference type="InterPro" id="IPR011856">
    <property type="entry name" value="tRNA_endonuc-like_dom_sf"/>
</dbReference>
<accession>A0A401IE05</accession>
<keyword evidence="2" id="KW-1185">Reference proteome</keyword>
<dbReference type="EMBL" id="BDQK01000003">
    <property type="protein sequence ID" value="GBF79505.1"/>
    <property type="molecule type" value="Genomic_DNA"/>
</dbReference>
<reference evidence="2" key="1">
    <citation type="submission" date="2017-05" db="EMBL/GenBank/DDBJ databases">
        <title>Physiological properties and genetic analysis related to exopolysaccharide production of fresh-water unicellular cyanobacterium Aphanothece sacrum, Suizenji Nori, that has been cultured as a food source in Japan.</title>
        <authorList>
            <person name="Kanesaki Y."/>
            <person name="Yoshikawa S."/>
            <person name="Ohki K."/>
        </authorList>
    </citation>
    <scope>NUCLEOTIDE SEQUENCE [LARGE SCALE GENOMIC DNA]</scope>
    <source>
        <strain evidence="2">FPU1</strain>
    </source>
</reference>
<dbReference type="Pfam" id="PF08814">
    <property type="entry name" value="XisH"/>
    <property type="match status" value="1"/>
</dbReference>
<dbReference type="AlphaFoldDB" id="A0A401IE05"/>
<protein>
    <submittedName>
        <fullName evidence="1">FdxN element excision controlling factor protein</fullName>
    </submittedName>
</protein>
<evidence type="ECO:0000313" key="2">
    <source>
        <dbReference type="Proteomes" id="UP000287247"/>
    </source>
</evidence>
<dbReference type="Proteomes" id="UP000287247">
    <property type="component" value="Unassembled WGS sequence"/>
</dbReference>
<name>A0A401IE05_APHSA</name>
<organism evidence="1 2">
    <name type="scientific">Aphanothece sacrum FPU1</name>
    <dbReference type="NCBI Taxonomy" id="1920663"/>
    <lineage>
        <taxon>Bacteria</taxon>
        <taxon>Bacillati</taxon>
        <taxon>Cyanobacteriota</taxon>
        <taxon>Cyanophyceae</taxon>
        <taxon>Oscillatoriophycideae</taxon>
        <taxon>Chroococcales</taxon>
        <taxon>Aphanothecaceae</taxon>
        <taxon>Aphanothece</taxon>
    </lineage>
</organism>
<comment type="caution">
    <text evidence="1">The sequence shown here is derived from an EMBL/GenBank/DDBJ whole genome shotgun (WGS) entry which is preliminary data.</text>
</comment>
<dbReference type="InterPro" id="IPR011335">
    <property type="entry name" value="Restrct_endonuc-II-like"/>
</dbReference>
<gene>
    <name evidence="1" type="ORF">AsFPU1_0901</name>
</gene>
<evidence type="ECO:0000313" key="1">
    <source>
        <dbReference type="EMBL" id="GBF79505.1"/>
    </source>
</evidence>
<dbReference type="Gene3D" id="3.40.1350.10">
    <property type="match status" value="1"/>
</dbReference>
<proteinExistence type="predicted"/>